<dbReference type="InterPro" id="IPR016339">
    <property type="entry name" value="Hemoglobin_trunc_I"/>
</dbReference>
<keyword evidence="5 6" id="KW-0408">Iron</keyword>
<dbReference type="InterPro" id="IPR001486">
    <property type="entry name" value="Hemoglobin_trunc"/>
</dbReference>
<dbReference type="InterPro" id="IPR009050">
    <property type="entry name" value="Globin-like_sf"/>
</dbReference>
<dbReference type="Pfam" id="PF01152">
    <property type="entry name" value="Bac_globin"/>
    <property type="match status" value="1"/>
</dbReference>
<dbReference type="EMBL" id="QTUC01000001">
    <property type="protein sequence ID" value="REF36990.1"/>
    <property type="molecule type" value="Genomic_DNA"/>
</dbReference>
<dbReference type="Gene3D" id="1.10.490.10">
    <property type="entry name" value="Globins"/>
    <property type="match status" value="1"/>
</dbReference>
<keyword evidence="2 6" id="KW-0813">Transport</keyword>
<evidence type="ECO:0000256" key="6">
    <source>
        <dbReference type="PIRNR" id="PIRNR002030"/>
    </source>
</evidence>
<dbReference type="RefSeq" id="WP_115850532.1">
    <property type="nucleotide sequence ID" value="NZ_QTUC01000001.1"/>
</dbReference>
<dbReference type="GO" id="GO:0046872">
    <property type="term" value="F:metal ion binding"/>
    <property type="evidence" value="ECO:0007669"/>
    <property type="project" value="UniProtKB-UniRule"/>
</dbReference>
<dbReference type="Proteomes" id="UP000256485">
    <property type="component" value="Unassembled WGS sequence"/>
</dbReference>
<feature type="binding site" description="distal binding residue" evidence="8">
    <location>
        <position position="85"/>
    </location>
    <ligand>
        <name>heme</name>
        <dbReference type="ChEBI" id="CHEBI:30413"/>
    </ligand>
    <ligandPart>
        <name>Fe</name>
        <dbReference type="ChEBI" id="CHEBI:18248"/>
    </ligandPart>
</feature>
<evidence type="ECO:0000256" key="7">
    <source>
        <dbReference type="PIRSR" id="PIRSR002030-1"/>
    </source>
</evidence>
<sequence>MRDSASSGTDAPITNTPSDYERIGGAPAVRHVVQRFYELILADPQLAPFFDGVDMPRLKRHQVLLISQVLGGPAEYDGRDLHDAHAHLRIGSDDFARVVMHLVTALREADVAPDIIDRVGSTLVAHEKDIVTAGTL</sequence>
<dbReference type="InterPro" id="IPR012292">
    <property type="entry name" value="Globin/Proto"/>
</dbReference>
<comment type="cofactor">
    <cofactor evidence="7">
        <name>heme</name>
        <dbReference type="ChEBI" id="CHEBI:30413"/>
    </cofactor>
    <text evidence="7">Binds 1 heme group per subunit.</text>
</comment>
<evidence type="ECO:0000256" key="3">
    <source>
        <dbReference type="ARBA" id="ARBA00022617"/>
    </source>
</evidence>
<dbReference type="GO" id="GO:0019825">
    <property type="term" value="F:oxygen binding"/>
    <property type="evidence" value="ECO:0007669"/>
    <property type="project" value="InterPro"/>
</dbReference>
<gene>
    <name evidence="9" type="ORF">DFJ64_2426</name>
</gene>
<dbReference type="GO" id="GO:0020037">
    <property type="term" value="F:heme binding"/>
    <property type="evidence" value="ECO:0007669"/>
    <property type="project" value="InterPro"/>
</dbReference>
<keyword evidence="10" id="KW-1185">Reference proteome</keyword>
<evidence type="ECO:0000256" key="5">
    <source>
        <dbReference type="ARBA" id="ARBA00023004"/>
    </source>
</evidence>
<evidence type="ECO:0000256" key="1">
    <source>
        <dbReference type="ARBA" id="ARBA00009660"/>
    </source>
</evidence>
<dbReference type="CDD" id="cd00454">
    <property type="entry name" value="TrHb1_N"/>
    <property type="match status" value="1"/>
</dbReference>
<reference evidence="9 10" key="1">
    <citation type="submission" date="2018-08" db="EMBL/GenBank/DDBJ databases">
        <title>Sequencing the genomes of 1000 actinobacteria strains.</title>
        <authorList>
            <person name="Klenk H.-P."/>
        </authorList>
    </citation>
    <scope>NUCLEOTIDE SEQUENCE [LARGE SCALE GENOMIC DNA]</scope>
    <source>
        <strain evidence="9 10">DSM 22891</strain>
    </source>
</reference>
<comment type="similarity">
    <text evidence="1 6">Belongs to the truncated hemoglobin family. Group I subfamily.</text>
</comment>
<keyword evidence="3 6" id="KW-0349">Heme</keyword>
<evidence type="ECO:0000256" key="4">
    <source>
        <dbReference type="ARBA" id="ARBA00022723"/>
    </source>
</evidence>
<name>A0A3D9VA03_THECX</name>
<protein>
    <recommendedName>
        <fullName evidence="6">Group 1 truncated hemoglobin</fullName>
    </recommendedName>
</protein>
<evidence type="ECO:0000313" key="10">
    <source>
        <dbReference type="Proteomes" id="UP000256485"/>
    </source>
</evidence>
<dbReference type="GO" id="GO:0005344">
    <property type="term" value="F:oxygen carrier activity"/>
    <property type="evidence" value="ECO:0007669"/>
    <property type="project" value="UniProtKB-UniRule"/>
</dbReference>
<dbReference type="AlphaFoldDB" id="A0A3D9VA03"/>
<keyword evidence="4 6" id="KW-0479">Metal-binding</keyword>
<dbReference type="PIRSF" id="PIRSF002030">
    <property type="entry name" value="Globin_Protozoa/Cyanobacteria"/>
    <property type="match status" value="1"/>
</dbReference>
<proteinExistence type="inferred from homology"/>
<feature type="binding site" description="distal binding residue" evidence="8">
    <location>
        <position position="61"/>
    </location>
    <ligand>
        <name>heme</name>
        <dbReference type="ChEBI" id="CHEBI:30413"/>
    </ligand>
    <ligandPart>
        <name>Fe</name>
        <dbReference type="ChEBI" id="CHEBI:18248"/>
    </ligandPart>
</feature>
<evidence type="ECO:0000256" key="2">
    <source>
        <dbReference type="ARBA" id="ARBA00022448"/>
    </source>
</evidence>
<organism evidence="9 10">
    <name type="scientific">Thermasporomyces composti</name>
    <dbReference type="NCBI Taxonomy" id="696763"/>
    <lineage>
        <taxon>Bacteria</taxon>
        <taxon>Bacillati</taxon>
        <taxon>Actinomycetota</taxon>
        <taxon>Actinomycetes</taxon>
        <taxon>Propionibacteriales</taxon>
        <taxon>Nocardioidaceae</taxon>
        <taxon>Thermasporomyces</taxon>
    </lineage>
</organism>
<dbReference type="SUPFAM" id="SSF46458">
    <property type="entry name" value="Globin-like"/>
    <property type="match status" value="1"/>
</dbReference>
<comment type="caution">
    <text evidence="9">The sequence shown here is derived from an EMBL/GenBank/DDBJ whole genome shotgun (WGS) entry which is preliminary data.</text>
</comment>
<dbReference type="OrthoDB" id="9798157at2"/>
<feature type="binding site" description="proximal binding residue" evidence="7">
    <location>
        <position position="85"/>
    </location>
    <ligand>
        <name>heme</name>
        <dbReference type="ChEBI" id="CHEBI:30413"/>
    </ligand>
    <ligandPart>
        <name>Fe</name>
        <dbReference type="ChEBI" id="CHEBI:18248"/>
    </ligandPart>
</feature>
<evidence type="ECO:0000256" key="8">
    <source>
        <dbReference type="PIRSR" id="PIRSR601486-1"/>
    </source>
</evidence>
<keyword evidence="6" id="KW-0561">Oxygen transport</keyword>
<evidence type="ECO:0000313" key="9">
    <source>
        <dbReference type="EMBL" id="REF36990.1"/>
    </source>
</evidence>
<accession>A0A3D9VA03</accession>